<gene>
    <name evidence="1" type="ORF">Q4521_00165</name>
</gene>
<proteinExistence type="predicted"/>
<evidence type="ECO:0008006" key="3">
    <source>
        <dbReference type="Google" id="ProtNLM"/>
    </source>
</evidence>
<comment type="caution">
    <text evidence="1">The sequence shown here is derived from an EMBL/GenBank/DDBJ whole genome shotgun (WGS) entry which is preliminary data.</text>
</comment>
<dbReference type="AlphaFoldDB" id="A0AAW7X0K5"/>
<accession>A0AAW7X0K5</accession>
<name>A0AAW7X0K5_9GAMM</name>
<evidence type="ECO:0000313" key="2">
    <source>
        <dbReference type="Proteomes" id="UP001169760"/>
    </source>
</evidence>
<reference evidence="1" key="1">
    <citation type="submission" date="2023-07" db="EMBL/GenBank/DDBJ databases">
        <title>Genome content predicts the carbon catabolic preferences of heterotrophic bacteria.</title>
        <authorList>
            <person name="Gralka M."/>
        </authorList>
    </citation>
    <scope>NUCLEOTIDE SEQUENCE</scope>
    <source>
        <strain evidence="1">I3M17_2</strain>
    </source>
</reference>
<dbReference type="EMBL" id="JAUOPB010000001">
    <property type="protein sequence ID" value="MDO6420875.1"/>
    <property type="molecule type" value="Genomic_DNA"/>
</dbReference>
<dbReference type="PROSITE" id="PS51257">
    <property type="entry name" value="PROKAR_LIPOPROTEIN"/>
    <property type="match status" value="1"/>
</dbReference>
<evidence type="ECO:0000313" key="1">
    <source>
        <dbReference type="EMBL" id="MDO6420875.1"/>
    </source>
</evidence>
<sequence>MYRVINYFAIFSALILLGCTQKVPTDSDGLIGEWSLKAITYSDGESRQMESGNMVEFTSTDIVESIKGYGKRRYSYSREANVLVLTSGADKVVWSILSQQQDVLNVETPIGVYQLAKH</sequence>
<organism evidence="1 2">
    <name type="scientific">Saccharophagus degradans</name>
    <dbReference type="NCBI Taxonomy" id="86304"/>
    <lineage>
        <taxon>Bacteria</taxon>
        <taxon>Pseudomonadati</taxon>
        <taxon>Pseudomonadota</taxon>
        <taxon>Gammaproteobacteria</taxon>
        <taxon>Cellvibrionales</taxon>
        <taxon>Cellvibrionaceae</taxon>
        <taxon>Saccharophagus</taxon>
    </lineage>
</organism>
<protein>
    <recommendedName>
        <fullName evidence="3">Lipocalin-like domain-containing protein</fullName>
    </recommendedName>
</protein>
<dbReference type="RefSeq" id="WP_303489970.1">
    <property type="nucleotide sequence ID" value="NZ_JAUOPB010000001.1"/>
</dbReference>
<dbReference type="Proteomes" id="UP001169760">
    <property type="component" value="Unassembled WGS sequence"/>
</dbReference>